<dbReference type="Proteomes" id="UP000799764">
    <property type="component" value="Unassembled WGS sequence"/>
</dbReference>
<evidence type="ECO:0000313" key="2">
    <source>
        <dbReference type="EMBL" id="KAF2439720.1"/>
    </source>
</evidence>
<name>A0A9P4P7A7_9PLEO</name>
<dbReference type="EMBL" id="MU001508">
    <property type="protein sequence ID" value="KAF2439720.1"/>
    <property type="molecule type" value="Genomic_DNA"/>
</dbReference>
<proteinExistence type="predicted"/>
<keyword evidence="3" id="KW-1185">Reference proteome</keyword>
<reference evidence="2" key="1">
    <citation type="journal article" date="2020" name="Stud. Mycol.">
        <title>101 Dothideomycetes genomes: a test case for predicting lifestyles and emergence of pathogens.</title>
        <authorList>
            <person name="Haridas S."/>
            <person name="Albert R."/>
            <person name="Binder M."/>
            <person name="Bloem J."/>
            <person name="Labutti K."/>
            <person name="Salamov A."/>
            <person name="Andreopoulos B."/>
            <person name="Baker S."/>
            <person name="Barry K."/>
            <person name="Bills G."/>
            <person name="Bluhm B."/>
            <person name="Cannon C."/>
            <person name="Castanera R."/>
            <person name="Culley D."/>
            <person name="Daum C."/>
            <person name="Ezra D."/>
            <person name="Gonzalez J."/>
            <person name="Henrissat B."/>
            <person name="Kuo A."/>
            <person name="Liang C."/>
            <person name="Lipzen A."/>
            <person name="Lutzoni F."/>
            <person name="Magnuson J."/>
            <person name="Mondo S."/>
            <person name="Nolan M."/>
            <person name="Ohm R."/>
            <person name="Pangilinan J."/>
            <person name="Park H.-J."/>
            <person name="Ramirez L."/>
            <person name="Alfaro M."/>
            <person name="Sun H."/>
            <person name="Tritt A."/>
            <person name="Yoshinaga Y."/>
            <person name="Zwiers L.-H."/>
            <person name="Turgeon B."/>
            <person name="Goodwin S."/>
            <person name="Spatafora J."/>
            <person name="Crous P."/>
            <person name="Grigoriev I."/>
        </authorList>
    </citation>
    <scope>NUCLEOTIDE SEQUENCE</scope>
    <source>
        <strain evidence="2">CBS 690.94</strain>
    </source>
</reference>
<dbReference type="AlphaFoldDB" id="A0A9P4P7A7"/>
<organism evidence="2 3">
    <name type="scientific">Karstenula rhodostoma CBS 690.94</name>
    <dbReference type="NCBI Taxonomy" id="1392251"/>
    <lineage>
        <taxon>Eukaryota</taxon>
        <taxon>Fungi</taxon>
        <taxon>Dikarya</taxon>
        <taxon>Ascomycota</taxon>
        <taxon>Pezizomycotina</taxon>
        <taxon>Dothideomycetes</taxon>
        <taxon>Pleosporomycetidae</taxon>
        <taxon>Pleosporales</taxon>
        <taxon>Massarineae</taxon>
        <taxon>Didymosphaeriaceae</taxon>
        <taxon>Karstenula</taxon>
    </lineage>
</organism>
<feature type="region of interest" description="Disordered" evidence="1">
    <location>
        <begin position="107"/>
        <end position="136"/>
    </location>
</feature>
<gene>
    <name evidence="2" type="ORF">P171DRAFT_109794</name>
</gene>
<evidence type="ECO:0000313" key="3">
    <source>
        <dbReference type="Proteomes" id="UP000799764"/>
    </source>
</evidence>
<protein>
    <submittedName>
        <fullName evidence="2">Uncharacterized protein</fullName>
    </submittedName>
</protein>
<feature type="compositionally biased region" description="Basic and acidic residues" evidence="1">
    <location>
        <begin position="112"/>
        <end position="121"/>
    </location>
</feature>
<comment type="caution">
    <text evidence="2">The sequence shown here is derived from an EMBL/GenBank/DDBJ whole genome shotgun (WGS) entry which is preliminary data.</text>
</comment>
<evidence type="ECO:0000256" key="1">
    <source>
        <dbReference type="SAM" id="MobiDB-lite"/>
    </source>
</evidence>
<accession>A0A9P4P7A7</accession>
<sequence length="416" mass="45282">MRRVFVVPPFVMARHSSAGKEHVRALGSTNCLLAGRLLDRGAPGGAVTGDGHLTSRKTGILPGCLGSTASTGLLHNASAWGTAPSSVYLASHLFVSYYAPASHTWPTTNSPHSERVVDHRPNRPSRPARPTLKPRPLLWLVPRLNGDRKGRGGSGRGDTRRITLSKNYYWATVARSLRHDCASHRRLSSQTSESTLRLAATCADGVKKVSQEKGSRPLITIYPSGHVSLCKAAHNGCRVDSATFTTSNTPGVQVFIATIVVVALTEQLSLPYSLSLMLPCNPFTSTTVSSPRPSVSTPMTLCSLFRSAAAGVYPHEFRGLGDTPKWYPCALDALQPFQWMLSAHQATDVLSVQRLGSYFVRTAKHPNPLCRPAIRSSRSIVSRNDLRDHPHCAGRTSRRRFRCGSPLHLGMQTRQL</sequence>